<protein>
    <submittedName>
        <fullName evidence="2">Uncharacterized protein</fullName>
    </submittedName>
</protein>
<sequence length="136" mass="15922">MACRKRNWHSRLSGNGRWFVRQSSFSAFAWRSFSRRQLRGEKKEIGRRNEKGERRRGRVRMVNEGGWEEREVHLLRVALLSFYLSCSFVSWSFLYPLECTNAQDDEDEDEDDDEDDDDEDDDDDDDEDDEGGGGGG</sequence>
<name>A0A834NE51_VESPE</name>
<feature type="region of interest" description="Disordered" evidence="1">
    <location>
        <begin position="102"/>
        <end position="136"/>
    </location>
</feature>
<gene>
    <name evidence="2" type="ORF">H0235_014426</name>
</gene>
<proteinExistence type="predicted"/>
<comment type="caution">
    <text evidence="2">The sequence shown here is derived from an EMBL/GenBank/DDBJ whole genome shotgun (WGS) entry which is preliminary data.</text>
</comment>
<reference evidence="2" key="1">
    <citation type="journal article" date="2020" name="G3 (Bethesda)">
        <title>High-Quality Assemblies for Three Invasive Social Wasps from the &lt;i&gt;Vespula&lt;/i&gt; Genus.</title>
        <authorList>
            <person name="Harrop T.W.R."/>
            <person name="Guhlin J."/>
            <person name="McLaughlin G.M."/>
            <person name="Permina E."/>
            <person name="Stockwell P."/>
            <person name="Gilligan J."/>
            <person name="Le Lec M.F."/>
            <person name="Gruber M.A.M."/>
            <person name="Quinn O."/>
            <person name="Lovegrove M."/>
            <person name="Duncan E.J."/>
            <person name="Remnant E.J."/>
            <person name="Van Eeckhoven J."/>
            <person name="Graham B."/>
            <person name="Knapp R.A."/>
            <person name="Langford K.W."/>
            <person name="Kronenberg Z."/>
            <person name="Press M.O."/>
            <person name="Eacker S.M."/>
            <person name="Wilson-Rankin E.E."/>
            <person name="Purcell J."/>
            <person name="Lester P.J."/>
            <person name="Dearden P.K."/>
        </authorList>
    </citation>
    <scope>NUCLEOTIDE SEQUENCE</scope>
    <source>
        <strain evidence="2">Volc-1</strain>
    </source>
</reference>
<evidence type="ECO:0000313" key="3">
    <source>
        <dbReference type="Proteomes" id="UP000600918"/>
    </source>
</evidence>
<dbReference type="AlphaFoldDB" id="A0A834NE51"/>
<accession>A0A834NE51</accession>
<keyword evidence="3" id="KW-1185">Reference proteome</keyword>
<evidence type="ECO:0000256" key="1">
    <source>
        <dbReference type="SAM" id="MobiDB-lite"/>
    </source>
</evidence>
<organism evidence="2 3">
    <name type="scientific">Vespula pensylvanica</name>
    <name type="common">Western yellow jacket</name>
    <name type="synonym">Wasp</name>
    <dbReference type="NCBI Taxonomy" id="30213"/>
    <lineage>
        <taxon>Eukaryota</taxon>
        <taxon>Metazoa</taxon>
        <taxon>Ecdysozoa</taxon>
        <taxon>Arthropoda</taxon>
        <taxon>Hexapoda</taxon>
        <taxon>Insecta</taxon>
        <taxon>Pterygota</taxon>
        <taxon>Neoptera</taxon>
        <taxon>Endopterygota</taxon>
        <taxon>Hymenoptera</taxon>
        <taxon>Apocrita</taxon>
        <taxon>Aculeata</taxon>
        <taxon>Vespoidea</taxon>
        <taxon>Vespidae</taxon>
        <taxon>Vespinae</taxon>
        <taxon>Vespula</taxon>
    </lineage>
</organism>
<feature type="compositionally biased region" description="Acidic residues" evidence="1">
    <location>
        <begin position="103"/>
        <end position="136"/>
    </location>
</feature>
<evidence type="ECO:0000313" key="2">
    <source>
        <dbReference type="EMBL" id="KAF7406770.1"/>
    </source>
</evidence>
<dbReference type="EMBL" id="JACSDY010000015">
    <property type="protein sequence ID" value="KAF7406770.1"/>
    <property type="molecule type" value="Genomic_DNA"/>
</dbReference>
<dbReference type="Proteomes" id="UP000600918">
    <property type="component" value="Unassembled WGS sequence"/>
</dbReference>